<feature type="non-terminal residue" evidence="1">
    <location>
        <position position="1"/>
    </location>
</feature>
<name>A0ABP2D4J7_9RHOB</name>
<dbReference type="EMBL" id="ABID01000048">
    <property type="protein sequence ID" value="EDQ03073.1"/>
    <property type="molecule type" value="Genomic_DNA"/>
</dbReference>
<dbReference type="RefSeq" id="WP_007121352.1">
    <property type="nucleotide sequence ID" value="NZ_ABID01000048.1"/>
</dbReference>
<evidence type="ECO:0000313" key="1">
    <source>
        <dbReference type="EMBL" id="EDQ03073.1"/>
    </source>
</evidence>
<accession>A0ABP2D4J7</accession>
<comment type="caution">
    <text evidence="1">The sequence shown here is derived from an EMBL/GenBank/DDBJ whole genome shotgun (WGS) entry which is preliminary data.</text>
</comment>
<proteinExistence type="predicted"/>
<sequence length="259" mass="29421">AMAQHEGDPEWAAVYCLFRPINEHGMILGSAPAVETRGYFFARHLVINPIGNGSGMMMRRDLIIDLGGFDPALTHCEDLDVQLRISKRYKIELVREYLVGYRQHSNSASTHHLRMAKAVMDIADKHTAGKEIPAELRKATFAAADRYLWFKYLRGGAWWLGCKTFFKALTAEPLATFDDLMVRATPSFHRRFAAFRSKVAVDGAATTKHFFDMDPLSGVTLHEPPAFARLSQRFERFDAQLYERFAKRHSEARPKGEKG</sequence>
<dbReference type="Gene3D" id="3.90.550.10">
    <property type="entry name" value="Spore Coat Polysaccharide Biosynthesis Protein SpsA, Chain A"/>
    <property type="match status" value="1"/>
</dbReference>
<organism evidence="1 2">
    <name type="scientific">Sulfitobacter indolifex HEL-45</name>
    <dbReference type="NCBI Taxonomy" id="391624"/>
    <lineage>
        <taxon>Bacteria</taxon>
        <taxon>Pseudomonadati</taxon>
        <taxon>Pseudomonadota</taxon>
        <taxon>Alphaproteobacteria</taxon>
        <taxon>Rhodobacterales</taxon>
        <taxon>Roseobacteraceae</taxon>
        <taxon>Sulfitobacter</taxon>
    </lineage>
</organism>
<keyword evidence="2" id="KW-1185">Reference proteome</keyword>
<dbReference type="InterPro" id="IPR029044">
    <property type="entry name" value="Nucleotide-diphossugar_trans"/>
</dbReference>
<protein>
    <submittedName>
        <fullName evidence="1">Probable glycosyltransferase protein</fullName>
    </submittedName>
</protein>
<evidence type="ECO:0000313" key="2">
    <source>
        <dbReference type="Proteomes" id="UP000003257"/>
    </source>
</evidence>
<dbReference type="SUPFAM" id="SSF53448">
    <property type="entry name" value="Nucleotide-diphospho-sugar transferases"/>
    <property type="match status" value="1"/>
</dbReference>
<dbReference type="Proteomes" id="UP000003257">
    <property type="component" value="Unassembled WGS sequence"/>
</dbReference>
<reference evidence="1 2" key="1">
    <citation type="submission" date="2007-11" db="EMBL/GenBank/DDBJ databases">
        <authorList>
            <person name="Wagner-Dobler I."/>
            <person name="Ferriera S."/>
            <person name="Johnson J."/>
            <person name="Kravitz S."/>
            <person name="Beeson K."/>
            <person name="Sutton G."/>
            <person name="Rogers Y.-H."/>
            <person name="Friedman R."/>
            <person name="Frazier M."/>
            <person name="Venter J.C."/>
        </authorList>
    </citation>
    <scope>NUCLEOTIDE SEQUENCE [LARGE SCALE GENOMIC DNA]</scope>
    <source>
        <strain evidence="1 2">HEL-45</strain>
    </source>
</reference>
<gene>
    <name evidence="1" type="ORF">OIHEL45_17061</name>
</gene>